<dbReference type="PANTHER" id="PTHR33223:SF10">
    <property type="entry name" value="AMINOTRANSFERASE-LIKE PLANT MOBILE DOMAIN-CONTAINING PROTEIN"/>
    <property type="match status" value="1"/>
</dbReference>
<dbReference type="Pfam" id="PF03732">
    <property type="entry name" value="Retrotrans_gag"/>
    <property type="match status" value="1"/>
</dbReference>
<dbReference type="InterPro" id="IPR000477">
    <property type="entry name" value="RT_dom"/>
</dbReference>
<evidence type="ECO:0008006" key="6">
    <source>
        <dbReference type="Google" id="ProtNLM"/>
    </source>
</evidence>
<dbReference type="SUPFAM" id="SSF56672">
    <property type="entry name" value="DNA/RNA polymerases"/>
    <property type="match status" value="1"/>
</dbReference>
<dbReference type="InterPro" id="IPR005162">
    <property type="entry name" value="Retrotrans_gag_dom"/>
</dbReference>
<feature type="domain" description="Reverse transcriptase" evidence="2">
    <location>
        <begin position="616"/>
        <end position="676"/>
    </location>
</feature>
<sequence>ILAAPLPNNYKDTNLVFDGTSDLSRHVRTFENMAVLHGYTDPVSCRAFLSTLREGALDWFQQLPPGSIVDFENFAEKLTNQYSSEVAQEKTYLTLMAMRQGEKESLRKYVARYNQACLEIPSAVDVVKAGGLIRSLRAGPCRTSLAKTLAHTYDEVLRRCRKYINVEETEAEFAKLEELGRGESRKEKAVSPKRKNSPRREGRAKQDRGREDRWKDRPISGGKRFHDYTPLNAKVAEVLMAMEKGIDGKDVTWPRSRFEGPTQPKSRRYCHFHKDYGHTTEDCRHLKDEIERLIQAGHLKEFVYQDKGRRKEKRRCREESAERSEENDDEDARGGRDAQKRDEGKRRRGSREREREGDGGQVKRGTIYMISGGPTDGDSNNARRGHVRAMKRKREEVSITTRMPVISFKAEDAEGVVLPHNDALVITAEVAGFDVKRVFIDTGSSVDVMFYDCFVQINRELNMELKPVTTALYGFNGGEVMLMGEDRQKVEKGKEKMDIQPGEEVEEIQMIEGCEGRKFRIRKDLGEPIRSRLIQLVREFADIFAYTAEELTGIIRRRFEHRLNIDPSVRPVKQKRRHHGAEMDTIIEQEVEKLLGARHIKEIQFPEWLSNTVMVSKAEGKWRMCIDFRDLNKACPKDLYPLPRIDQLVESTAGCELLSLMDASQGYHQIPLAREDWKR</sequence>
<dbReference type="PANTHER" id="PTHR33223">
    <property type="entry name" value="CCHC-TYPE DOMAIN-CONTAINING PROTEIN"/>
    <property type="match status" value="1"/>
</dbReference>
<feature type="non-terminal residue" evidence="4">
    <location>
        <position position="1"/>
    </location>
</feature>
<feature type="compositionally biased region" description="Basic and acidic residues" evidence="1">
    <location>
        <begin position="332"/>
        <end position="358"/>
    </location>
</feature>
<comment type="caution">
    <text evidence="4">The sequence shown here is derived from an EMBL/GenBank/DDBJ whole genome shotgun (WGS) entry which is preliminary data.</text>
</comment>
<dbReference type="CDD" id="cd01647">
    <property type="entry name" value="RT_LTR"/>
    <property type="match status" value="1"/>
</dbReference>
<gene>
    <name evidence="4" type="ORF">SHERM_06606</name>
</gene>
<reference evidence="4" key="1">
    <citation type="submission" date="2019-12" db="EMBL/GenBank/DDBJ databases">
        <authorList>
            <person name="Scholes J."/>
        </authorList>
    </citation>
    <scope>NUCLEOTIDE SEQUENCE</scope>
</reference>
<feature type="region of interest" description="Disordered" evidence="1">
    <location>
        <begin position="307"/>
        <end position="383"/>
    </location>
</feature>
<keyword evidence="5" id="KW-1185">Reference proteome</keyword>
<dbReference type="Proteomes" id="UP001153555">
    <property type="component" value="Unassembled WGS sequence"/>
</dbReference>
<dbReference type="EMBL" id="CACSLK010031729">
    <property type="protein sequence ID" value="CAA0840183.1"/>
    <property type="molecule type" value="Genomic_DNA"/>
</dbReference>
<evidence type="ECO:0000256" key="1">
    <source>
        <dbReference type="SAM" id="MobiDB-lite"/>
    </source>
</evidence>
<feature type="non-terminal residue" evidence="4">
    <location>
        <position position="679"/>
    </location>
</feature>
<organism evidence="4 5">
    <name type="scientific">Striga hermonthica</name>
    <name type="common">Purple witchweed</name>
    <name type="synonym">Buchnera hermonthica</name>
    <dbReference type="NCBI Taxonomy" id="68872"/>
    <lineage>
        <taxon>Eukaryota</taxon>
        <taxon>Viridiplantae</taxon>
        <taxon>Streptophyta</taxon>
        <taxon>Embryophyta</taxon>
        <taxon>Tracheophyta</taxon>
        <taxon>Spermatophyta</taxon>
        <taxon>Magnoliopsida</taxon>
        <taxon>eudicotyledons</taxon>
        <taxon>Gunneridae</taxon>
        <taxon>Pentapetalae</taxon>
        <taxon>asterids</taxon>
        <taxon>lamiids</taxon>
        <taxon>Lamiales</taxon>
        <taxon>Orobanchaceae</taxon>
        <taxon>Buchnereae</taxon>
        <taxon>Striga</taxon>
    </lineage>
</organism>
<evidence type="ECO:0000313" key="4">
    <source>
        <dbReference type="EMBL" id="CAA0840183.1"/>
    </source>
</evidence>
<name>A0A9N7NPR4_STRHE</name>
<evidence type="ECO:0000259" key="3">
    <source>
        <dbReference type="Pfam" id="PF03732"/>
    </source>
</evidence>
<proteinExistence type="predicted"/>
<dbReference type="Pfam" id="PF00078">
    <property type="entry name" value="RVT_1"/>
    <property type="match status" value="1"/>
</dbReference>
<dbReference type="InterPro" id="IPR043502">
    <property type="entry name" value="DNA/RNA_pol_sf"/>
</dbReference>
<feature type="compositionally biased region" description="Basic and acidic residues" evidence="1">
    <location>
        <begin position="198"/>
        <end position="218"/>
    </location>
</feature>
<evidence type="ECO:0000313" key="5">
    <source>
        <dbReference type="Proteomes" id="UP001153555"/>
    </source>
</evidence>
<feature type="compositionally biased region" description="Basic and acidic residues" evidence="1">
    <location>
        <begin position="181"/>
        <end position="190"/>
    </location>
</feature>
<dbReference type="Gene3D" id="3.30.70.270">
    <property type="match status" value="1"/>
</dbReference>
<protein>
    <recommendedName>
        <fullName evidence="6">Retrotransposon gag domain-containing protein</fullName>
    </recommendedName>
</protein>
<feature type="domain" description="Retrotransposon gag" evidence="3">
    <location>
        <begin position="48"/>
        <end position="122"/>
    </location>
</feature>
<feature type="compositionally biased region" description="Basic and acidic residues" evidence="1">
    <location>
        <begin position="307"/>
        <end position="324"/>
    </location>
</feature>
<dbReference type="Gene3D" id="3.10.10.10">
    <property type="entry name" value="HIV Type 1 Reverse Transcriptase, subunit A, domain 1"/>
    <property type="match status" value="1"/>
</dbReference>
<dbReference type="AlphaFoldDB" id="A0A9N7NPR4"/>
<dbReference type="OrthoDB" id="913711at2759"/>
<dbReference type="InterPro" id="IPR043128">
    <property type="entry name" value="Rev_trsase/Diguanyl_cyclase"/>
</dbReference>
<feature type="region of interest" description="Disordered" evidence="1">
    <location>
        <begin position="181"/>
        <end position="221"/>
    </location>
</feature>
<accession>A0A9N7NPR4</accession>
<evidence type="ECO:0000259" key="2">
    <source>
        <dbReference type="Pfam" id="PF00078"/>
    </source>
</evidence>